<dbReference type="SUPFAM" id="SSF57850">
    <property type="entry name" value="RING/U-box"/>
    <property type="match status" value="1"/>
</dbReference>
<dbReference type="EMBL" id="MLAK01000729">
    <property type="protein sequence ID" value="OHT06314.1"/>
    <property type="molecule type" value="Genomic_DNA"/>
</dbReference>
<evidence type="ECO:0000313" key="6">
    <source>
        <dbReference type="EMBL" id="OHT06314.1"/>
    </source>
</evidence>
<keyword evidence="1" id="KW-0479">Metal-binding</keyword>
<dbReference type="AlphaFoldDB" id="A0A1J4K5P3"/>
<dbReference type="PROSITE" id="PS50089">
    <property type="entry name" value="ZF_RING_2"/>
    <property type="match status" value="1"/>
</dbReference>
<dbReference type="GeneID" id="94839198"/>
<dbReference type="Pfam" id="PF13445">
    <property type="entry name" value="zf-RING_UBOX"/>
    <property type="match status" value="1"/>
</dbReference>
<dbReference type="OrthoDB" id="654191at2759"/>
<dbReference type="PROSITE" id="PS00518">
    <property type="entry name" value="ZF_RING_1"/>
    <property type="match status" value="1"/>
</dbReference>
<comment type="caution">
    <text evidence="6">The sequence shown here is derived from an EMBL/GenBank/DDBJ whole genome shotgun (WGS) entry which is preliminary data.</text>
</comment>
<evidence type="ECO:0000256" key="4">
    <source>
        <dbReference type="PROSITE-ProRule" id="PRU00175"/>
    </source>
</evidence>
<evidence type="ECO:0000256" key="3">
    <source>
        <dbReference type="ARBA" id="ARBA00022833"/>
    </source>
</evidence>
<keyword evidence="2 4" id="KW-0863">Zinc-finger</keyword>
<dbReference type="InterPro" id="IPR001841">
    <property type="entry name" value="Znf_RING"/>
</dbReference>
<dbReference type="Proteomes" id="UP000179807">
    <property type="component" value="Unassembled WGS sequence"/>
</dbReference>
<gene>
    <name evidence="6" type="ORF">TRFO_25657</name>
</gene>
<reference evidence="6" key="1">
    <citation type="submission" date="2016-10" db="EMBL/GenBank/DDBJ databases">
        <authorList>
            <person name="Benchimol M."/>
            <person name="Almeida L.G."/>
            <person name="Vasconcelos A.T."/>
            <person name="Perreira-Neves A."/>
            <person name="Rosa I.A."/>
            <person name="Tasca T."/>
            <person name="Bogo M.R."/>
            <person name="de Souza W."/>
        </authorList>
    </citation>
    <scope>NUCLEOTIDE SEQUENCE [LARGE SCALE GENOMIC DNA]</scope>
    <source>
        <strain evidence="6">K</strain>
    </source>
</reference>
<evidence type="ECO:0000259" key="5">
    <source>
        <dbReference type="PROSITE" id="PS50089"/>
    </source>
</evidence>
<proteinExistence type="predicted"/>
<dbReference type="InterPro" id="IPR013083">
    <property type="entry name" value="Znf_RING/FYVE/PHD"/>
</dbReference>
<dbReference type="SMART" id="SM00184">
    <property type="entry name" value="RING"/>
    <property type="match status" value="1"/>
</dbReference>
<feature type="domain" description="RING-type" evidence="5">
    <location>
        <begin position="54"/>
        <end position="98"/>
    </location>
</feature>
<dbReference type="InterPro" id="IPR017907">
    <property type="entry name" value="Znf_RING_CS"/>
</dbReference>
<protein>
    <recommendedName>
        <fullName evidence="5">RING-type domain-containing protein</fullName>
    </recommendedName>
</protein>
<keyword evidence="3" id="KW-0862">Zinc</keyword>
<keyword evidence="7" id="KW-1185">Reference proteome</keyword>
<dbReference type="PANTHER" id="PTHR45969">
    <property type="entry name" value="RING ZINC FINGER PROTEIN-RELATED"/>
    <property type="match status" value="1"/>
</dbReference>
<evidence type="ECO:0000256" key="2">
    <source>
        <dbReference type="ARBA" id="ARBA00022771"/>
    </source>
</evidence>
<evidence type="ECO:0000313" key="7">
    <source>
        <dbReference type="Proteomes" id="UP000179807"/>
    </source>
</evidence>
<dbReference type="Gene3D" id="3.30.40.10">
    <property type="entry name" value="Zinc/RING finger domain, C3HC4 (zinc finger)"/>
    <property type="match status" value="1"/>
</dbReference>
<dbReference type="InterPro" id="IPR027370">
    <property type="entry name" value="Znf-RING_euk"/>
</dbReference>
<dbReference type="VEuPathDB" id="TrichDB:TRFO_25657"/>
<dbReference type="GO" id="GO:0008270">
    <property type="term" value="F:zinc ion binding"/>
    <property type="evidence" value="ECO:0007669"/>
    <property type="project" value="UniProtKB-KW"/>
</dbReference>
<dbReference type="RefSeq" id="XP_068359450.1">
    <property type="nucleotide sequence ID" value="XM_068504494.1"/>
</dbReference>
<name>A0A1J4K5P3_9EUKA</name>
<evidence type="ECO:0000256" key="1">
    <source>
        <dbReference type="ARBA" id="ARBA00022723"/>
    </source>
</evidence>
<sequence>MCTFDNSNSTSNEFIRGSISQILDKDVNRLNKMNSFSDLGNEIIKPKLSEHLNCPICLGSYNQKEKLTCGHTFCRDCIKHWIKIQKLNGPTLTCPVCRQEFCQNQICCESNDQNNEFRIISYVPLLRILGIDSDFNHNSVDKLKNLTITMKWNNESKNALYACLDRIDNYENLFLLFLSLIKLDYRSVYEMNDQDIDIVAQNLNIKILDSQRKKEEVLYAIVFMDPRAKNMLNNQ</sequence>
<accession>A0A1J4K5P3</accession>
<organism evidence="6 7">
    <name type="scientific">Tritrichomonas foetus</name>
    <dbReference type="NCBI Taxonomy" id="1144522"/>
    <lineage>
        <taxon>Eukaryota</taxon>
        <taxon>Metamonada</taxon>
        <taxon>Parabasalia</taxon>
        <taxon>Tritrichomonadida</taxon>
        <taxon>Tritrichomonadidae</taxon>
        <taxon>Tritrichomonas</taxon>
    </lineage>
</organism>